<dbReference type="Gene3D" id="3.40.190.10">
    <property type="entry name" value="Periplasmic binding protein-like II"/>
    <property type="match status" value="1"/>
</dbReference>
<dbReference type="PANTHER" id="PTHR30061:SF50">
    <property type="entry name" value="MALTOSE_MALTODEXTRIN-BINDING PERIPLASMIC PROTEIN"/>
    <property type="match status" value="1"/>
</dbReference>
<keyword evidence="6" id="KW-1185">Reference proteome</keyword>
<keyword evidence="3 4" id="KW-0732">Signal</keyword>
<feature type="signal peptide" evidence="4">
    <location>
        <begin position="1"/>
        <end position="26"/>
    </location>
</feature>
<comment type="caution">
    <text evidence="5">The sequence shown here is derived from an EMBL/GenBank/DDBJ whole genome shotgun (WGS) entry which is preliminary data.</text>
</comment>
<sequence length="441" mass="47841">MQITRKTALAASVALTTLTAAMPAAATDITLYRFFGDCEGEFGGVTDLNEAYGECGIITVLTNKFNAENEIGANVITQTVDWGAYYDLLSATYSTGDMPDVAVMHASQLVNFTDRNLMTPLGNKLMEAGVDVDDWADAARNNVTNNGEIYALPFDIHAILFHVNVGLMKEAGFVNEDGSVRLPSSPEELILMGKEFEEKTGQNYIAIESQSSEGMAVRMFDAFVWQQGGDVLSADGKEATIDSPEGLNAATLIKQMYDEGLTDSGLDYGGAEQAFIGGRAGILVNGTWGVNNYATQAENGAELQEYTALDFPTLYEQPATFSNSHSWTIPMDESRTPEEEEAAIAFLKFLDDNNFAWAMTGHLPVHTSVIESEEFAALPHRSDFAATPSMARGIPAVKNERGIYDAMISEFTAMWLAGTSPEDAVAGMQSGVERILRRNNR</sequence>
<dbReference type="SUPFAM" id="SSF53850">
    <property type="entry name" value="Periplasmic binding protein-like II"/>
    <property type="match status" value="1"/>
</dbReference>
<gene>
    <name evidence="5" type="ORF">HCZ30_05690</name>
</gene>
<dbReference type="PANTHER" id="PTHR30061">
    <property type="entry name" value="MALTOSE-BINDING PERIPLASMIC PROTEIN"/>
    <property type="match status" value="1"/>
</dbReference>
<organism evidence="5 6">
    <name type="scientific">Marivivens donghaensis</name>
    <dbReference type="NCBI Taxonomy" id="1699413"/>
    <lineage>
        <taxon>Bacteria</taxon>
        <taxon>Pseudomonadati</taxon>
        <taxon>Pseudomonadota</taxon>
        <taxon>Alphaproteobacteria</taxon>
        <taxon>Rhodobacterales</taxon>
        <taxon>Paracoccaceae</taxon>
        <taxon>Marivivens group</taxon>
        <taxon>Marivivens</taxon>
    </lineage>
</organism>
<dbReference type="RefSeq" id="WP_167637311.1">
    <property type="nucleotide sequence ID" value="NZ_JAATOP010000003.1"/>
</dbReference>
<evidence type="ECO:0000256" key="1">
    <source>
        <dbReference type="ARBA" id="ARBA00008520"/>
    </source>
</evidence>
<evidence type="ECO:0000313" key="6">
    <source>
        <dbReference type="Proteomes" id="UP000709466"/>
    </source>
</evidence>
<comment type="similarity">
    <text evidence="1">Belongs to the bacterial solute-binding protein 1 family.</text>
</comment>
<feature type="chain" id="PRO_5046521619" evidence="4">
    <location>
        <begin position="27"/>
        <end position="441"/>
    </location>
</feature>
<dbReference type="Proteomes" id="UP000709466">
    <property type="component" value="Unassembled WGS sequence"/>
</dbReference>
<reference evidence="5 6" key="1">
    <citation type="submission" date="2020-03" db="EMBL/GenBank/DDBJ databases">
        <title>Bacterial isolates of synthetic phycosphere.</title>
        <authorList>
            <person name="Fu H."/>
            <person name="Moran M.A."/>
        </authorList>
    </citation>
    <scope>NUCLEOTIDE SEQUENCE [LARGE SCALE GENOMIC DNA]</scope>
    <source>
        <strain evidence="5 6">HF1</strain>
    </source>
</reference>
<dbReference type="InterPro" id="IPR006059">
    <property type="entry name" value="SBP"/>
</dbReference>
<dbReference type="Pfam" id="PF13416">
    <property type="entry name" value="SBP_bac_8"/>
    <property type="match status" value="1"/>
</dbReference>
<evidence type="ECO:0000256" key="2">
    <source>
        <dbReference type="ARBA" id="ARBA00022448"/>
    </source>
</evidence>
<protein>
    <submittedName>
        <fullName evidence="5">Extracellular solute-binding protein</fullName>
    </submittedName>
</protein>
<keyword evidence="2" id="KW-0813">Transport</keyword>
<dbReference type="EMBL" id="JAATOP010000003">
    <property type="protein sequence ID" value="NIY71926.1"/>
    <property type="molecule type" value="Genomic_DNA"/>
</dbReference>
<accession>A0ABX0VXC5</accession>
<proteinExistence type="inferred from homology"/>
<evidence type="ECO:0000256" key="3">
    <source>
        <dbReference type="ARBA" id="ARBA00022729"/>
    </source>
</evidence>
<evidence type="ECO:0000313" key="5">
    <source>
        <dbReference type="EMBL" id="NIY71926.1"/>
    </source>
</evidence>
<evidence type="ECO:0000256" key="4">
    <source>
        <dbReference type="SAM" id="SignalP"/>
    </source>
</evidence>
<name>A0ABX0VXC5_9RHOB</name>